<feature type="domain" description="DCUN1" evidence="3">
    <location>
        <begin position="71"/>
        <end position="260"/>
    </location>
</feature>
<name>A0AAE1Z192_9LAMI</name>
<dbReference type="GO" id="GO:0097602">
    <property type="term" value="F:cullin family protein binding"/>
    <property type="evidence" value="ECO:0007669"/>
    <property type="project" value="TreeGrafter"/>
</dbReference>
<dbReference type="Gene3D" id="1.10.8.10">
    <property type="entry name" value="DNA helicase RuvA subunit, C-terminal domain"/>
    <property type="match status" value="1"/>
</dbReference>
<evidence type="ECO:0000259" key="3">
    <source>
        <dbReference type="PROSITE" id="PS51229"/>
    </source>
</evidence>
<dbReference type="Pfam" id="PF14555">
    <property type="entry name" value="UBA_4"/>
    <property type="match status" value="1"/>
</dbReference>
<accession>A0AAE1Z192</accession>
<dbReference type="Gene3D" id="1.10.238.10">
    <property type="entry name" value="EF-hand"/>
    <property type="match status" value="1"/>
</dbReference>
<comment type="caution">
    <text evidence="4">The sequence shown here is derived from an EMBL/GenBank/DDBJ whole genome shotgun (WGS) entry which is preliminary data.</text>
</comment>
<gene>
    <name evidence="4" type="ORF">Salat_0289500</name>
</gene>
<proteinExistence type="predicted"/>
<reference evidence="4" key="1">
    <citation type="submission" date="2020-06" db="EMBL/GenBank/DDBJ databases">
        <authorList>
            <person name="Li T."/>
            <person name="Hu X."/>
            <person name="Zhang T."/>
            <person name="Song X."/>
            <person name="Zhang H."/>
            <person name="Dai N."/>
            <person name="Sheng W."/>
            <person name="Hou X."/>
            <person name="Wei L."/>
        </authorList>
    </citation>
    <scope>NUCLEOTIDE SEQUENCE</scope>
    <source>
        <strain evidence="4">3651</strain>
        <tissue evidence="4">Leaf</tissue>
    </source>
</reference>
<organism evidence="4 5">
    <name type="scientific">Sesamum alatum</name>
    <dbReference type="NCBI Taxonomy" id="300844"/>
    <lineage>
        <taxon>Eukaryota</taxon>
        <taxon>Viridiplantae</taxon>
        <taxon>Streptophyta</taxon>
        <taxon>Embryophyta</taxon>
        <taxon>Tracheophyta</taxon>
        <taxon>Spermatophyta</taxon>
        <taxon>Magnoliopsida</taxon>
        <taxon>eudicotyledons</taxon>
        <taxon>Gunneridae</taxon>
        <taxon>Pentapetalae</taxon>
        <taxon>asterids</taxon>
        <taxon>lamiids</taxon>
        <taxon>Lamiales</taxon>
        <taxon>Pedaliaceae</taxon>
        <taxon>Sesamum</taxon>
    </lineage>
</organism>
<dbReference type="FunFam" id="1.10.238.200:FF:000003">
    <property type="entry name" value="DCN1-like protein 3"/>
    <property type="match status" value="1"/>
</dbReference>
<dbReference type="GO" id="GO:0005886">
    <property type="term" value="C:plasma membrane"/>
    <property type="evidence" value="ECO:0007669"/>
    <property type="project" value="UniProtKB-ARBA"/>
</dbReference>
<dbReference type="PROSITE" id="PS51229">
    <property type="entry name" value="DCUN1"/>
    <property type="match status" value="1"/>
</dbReference>
<dbReference type="InterPro" id="IPR009060">
    <property type="entry name" value="UBA-like_sf"/>
</dbReference>
<dbReference type="GO" id="GO:0045116">
    <property type="term" value="P:protein neddylation"/>
    <property type="evidence" value="ECO:0007669"/>
    <property type="project" value="TreeGrafter"/>
</dbReference>
<sequence>MDILTEDQRESLEQFMEFTRTCEDLAMHCLSIANWNLEEACDVLFINPQLRMPKTLERQKKYEANVYYFALTSFECIITFQLSLEDDSVDIILADGITRLCDDIQVDPQDIVMLVLAWHMKASTMCQFSKQELVDGFESLGIETVEQLKEKIPFMRSELEDSHKFRQIYNFAFDWSKDKGQKALPLDTALEMWKLLFAQMNWPLLDDWFQFLQEKHNKSISQDLWSQTLEFATTVDTSLSNYDPAGAWPCVIDDFVEYLTQTGKVPKA</sequence>
<comment type="function">
    <text evidence="2">Neddylation of cullins play an essential role in the regulation of SCF-type complexes activity.</text>
</comment>
<dbReference type="GO" id="GO:0000151">
    <property type="term" value="C:ubiquitin ligase complex"/>
    <property type="evidence" value="ECO:0007669"/>
    <property type="project" value="TreeGrafter"/>
</dbReference>
<evidence type="ECO:0000256" key="1">
    <source>
        <dbReference type="ARBA" id="ARBA00022786"/>
    </source>
</evidence>
<dbReference type="SUPFAM" id="SSF46934">
    <property type="entry name" value="UBA-like"/>
    <property type="match status" value="1"/>
</dbReference>
<dbReference type="AlphaFoldDB" id="A0AAE1Z192"/>
<protein>
    <recommendedName>
        <fullName evidence="2">Defective in cullin neddylation protein</fullName>
    </recommendedName>
</protein>
<dbReference type="EMBL" id="JACGWO010000001">
    <property type="protein sequence ID" value="KAK4439546.1"/>
    <property type="molecule type" value="Genomic_DNA"/>
</dbReference>
<reference evidence="4" key="2">
    <citation type="journal article" date="2024" name="Plant">
        <title>Genomic evolution and insights into agronomic trait innovations of Sesamum species.</title>
        <authorList>
            <person name="Miao H."/>
            <person name="Wang L."/>
            <person name="Qu L."/>
            <person name="Liu H."/>
            <person name="Sun Y."/>
            <person name="Le M."/>
            <person name="Wang Q."/>
            <person name="Wei S."/>
            <person name="Zheng Y."/>
            <person name="Lin W."/>
            <person name="Duan Y."/>
            <person name="Cao H."/>
            <person name="Xiong S."/>
            <person name="Wang X."/>
            <person name="Wei L."/>
            <person name="Li C."/>
            <person name="Ma Q."/>
            <person name="Ju M."/>
            <person name="Zhao R."/>
            <person name="Li G."/>
            <person name="Mu C."/>
            <person name="Tian Q."/>
            <person name="Mei H."/>
            <person name="Zhang T."/>
            <person name="Gao T."/>
            <person name="Zhang H."/>
        </authorList>
    </citation>
    <scope>NUCLEOTIDE SEQUENCE</scope>
    <source>
        <strain evidence="4">3651</strain>
    </source>
</reference>
<dbReference type="Gene3D" id="1.10.238.200">
    <property type="entry name" value="Cullin, PONY binding domain"/>
    <property type="match status" value="1"/>
</dbReference>
<dbReference type="Pfam" id="PF03556">
    <property type="entry name" value="Cullin_binding"/>
    <property type="match status" value="1"/>
</dbReference>
<dbReference type="GO" id="GO:0031624">
    <property type="term" value="F:ubiquitin conjugating enzyme binding"/>
    <property type="evidence" value="ECO:0007669"/>
    <property type="project" value="TreeGrafter"/>
</dbReference>
<keyword evidence="1" id="KW-0833">Ubl conjugation pathway</keyword>
<dbReference type="InterPro" id="IPR014764">
    <property type="entry name" value="DCN-prot"/>
</dbReference>
<evidence type="ECO:0000313" key="5">
    <source>
        <dbReference type="Proteomes" id="UP001293254"/>
    </source>
</evidence>
<dbReference type="Proteomes" id="UP001293254">
    <property type="component" value="Unassembled WGS sequence"/>
</dbReference>
<dbReference type="GO" id="GO:0032182">
    <property type="term" value="F:ubiquitin-like protein binding"/>
    <property type="evidence" value="ECO:0007669"/>
    <property type="project" value="TreeGrafter"/>
</dbReference>
<dbReference type="InterPro" id="IPR005176">
    <property type="entry name" value="PONY_dom"/>
</dbReference>
<evidence type="ECO:0000256" key="2">
    <source>
        <dbReference type="RuleBase" id="RU410713"/>
    </source>
</evidence>
<dbReference type="InterPro" id="IPR042460">
    <property type="entry name" value="DCN1-like_PONY"/>
</dbReference>
<dbReference type="PANTHER" id="PTHR12281:SF21">
    <property type="entry name" value="DEFECTIVE IN CULLIN NEDDYLATION PROTEIN"/>
    <property type="match status" value="1"/>
</dbReference>
<evidence type="ECO:0000313" key="4">
    <source>
        <dbReference type="EMBL" id="KAK4439546.1"/>
    </source>
</evidence>
<dbReference type="PANTHER" id="PTHR12281">
    <property type="entry name" value="RP42 RELATED"/>
    <property type="match status" value="1"/>
</dbReference>
<keyword evidence="5" id="KW-1185">Reference proteome</keyword>